<dbReference type="InterPro" id="IPR000719">
    <property type="entry name" value="Prot_kinase_dom"/>
</dbReference>
<evidence type="ECO:0000259" key="1">
    <source>
        <dbReference type="PROSITE" id="PS50011"/>
    </source>
</evidence>
<dbReference type="InterPro" id="IPR011009">
    <property type="entry name" value="Kinase-like_dom_sf"/>
</dbReference>
<dbReference type="PROSITE" id="PS50011">
    <property type="entry name" value="PROTEIN_KINASE_DOM"/>
    <property type="match status" value="1"/>
</dbReference>
<dbReference type="InterPro" id="IPR001245">
    <property type="entry name" value="Ser-Thr/Tyr_kinase_cat_dom"/>
</dbReference>
<organism evidence="2">
    <name type="scientific">Salvia splendens</name>
    <name type="common">Scarlet sage</name>
    <dbReference type="NCBI Taxonomy" id="180675"/>
    <lineage>
        <taxon>Eukaryota</taxon>
        <taxon>Viridiplantae</taxon>
        <taxon>Streptophyta</taxon>
        <taxon>Embryophyta</taxon>
        <taxon>Tracheophyta</taxon>
        <taxon>Spermatophyta</taxon>
        <taxon>Magnoliopsida</taxon>
        <taxon>eudicotyledons</taxon>
        <taxon>Gunneridae</taxon>
        <taxon>Pentapetalae</taxon>
        <taxon>asterids</taxon>
        <taxon>lamiids</taxon>
        <taxon>Lamiales</taxon>
        <taxon>Lamiaceae</taxon>
        <taxon>Nepetoideae</taxon>
        <taxon>Mentheae</taxon>
        <taxon>Salviinae</taxon>
        <taxon>Salvia</taxon>
        <taxon>Salvia subgen. Calosphace</taxon>
        <taxon>core Calosphace</taxon>
    </lineage>
</organism>
<proteinExistence type="predicted"/>
<dbReference type="GO" id="GO:0004672">
    <property type="term" value="F:protein kinase activity"/>
    <property type="evidence" value="ECO:0007669"/>
    <property type="project" value="InterPro"/>
</dbReference>
<dbReference type="AlphaFoldDB" id="A0A8X8WG53"/>
<comment type="caution">
    <text evidence="2">The sequence shown here is derived from an EMBL/GenBank/DDBJ whole genome shotgun (WGS) entry which is preliminary data.</text>
</comment>
<evidence type="ECO:0000313" key="3">
    <source>
        <dbReference type="Proteomes" id="UP000298416"/>
    </source>
</evidence>
<reference evidence="2" key="2">
    <citation type="submission" date="2020-08" db="EMBL/GenBank/DDBJ databases">
        <title>Plant Genome Project.</title>
        <authorList>
            <person name="Zhang R.-G."/>
        </authorList>
    </citation>
    <scope>NUCLEOTIDE SEQUENCE</scope>
    <source>
        <strain evidence="2">Huo1</strain>
        <tissue evidence="2">Leaf</tissue>
    </source>
</reference>
<dbReference type="GO" id="GO:0005524">
    <property type="term" value="F:ATP binding"/>
    <property type="evidence" value="ECO:0007669"/>
    <property type="project" value="InterPro"/>
</dbReference>
<dbReference type="PANTHER" id="PTHR27006">
    <property type="entry name" value="PROMASTIGOTE SURFACE ANTIGEN PROTEIN PSA"/>
    <property type="match status" value="1"/>
</dbReference>
<keyword evidence="3" id="KW-1185">Reference proteome</keyword>
<dbReference type="EMBL" id="PNBA02000017">
    <property type="protein sequence ID" value="KAG6394040.1"/>
    <property type="molecule type" value="Genomic_DNA"/>
</dbReference>
<dbReference type="Pfam" id="PF07714">
    <property type="entry name" value="PK_Tyr_Ser-Thr"/>
    <property type="match status" value="1"/>
</dbReference>
<name>A0A8X8WG53_SALSN</name>
<dbReference type="Gene3D" id="1.10.510.10">
    <property type="entry name" value="Transferase(Phosphotransferase) domain 1"/>
    <property type="match status" value="1"/>
</dbReference>
<accession>A0A8X8WG53</accession>
<evidence type="ECO:0000313" key="2">
    <source>
        <dbReference type="EMBL" id="KAG6394040.1"/>
    </source>
</evidence>
<gene>
    <name evidence="2" type="ORF">SASPL_144617</name>
</gene>
<dbReference type="Proteomes" id="UP000298416">
    <property type="component" value="Unassembled WGS sequence"/>
</dbReference>
<sequence>MFAAGLGQTVQDNTSGYMSPEYIRGEISIKTDVYSFGVLVLEIMSGRKHYATHNGQTEDLLTYIWEKWEQGTPEDSIDPILGNGLQEMMLRCIHIGLLGVQEDPRMRPTMAEVVIMLSSSTVTLPVPSRPAFLSTYSASYVSCTMTSDSVEYASRNDVTLAALSAR</sequence>
<protein>
    <recommendedName>
        <fullName evidence="1">Protein kinase domain-containing protein</fullName>
    </recommendedName>
</protein>
<feature type="domain" description="Protein kinase" evidence="1">
    <location>
        <begin position="1"/>
        <end position="132"/>
    </location>
</feature>
<dbReference type="PANTHER" id="PTHR27006:SF606">
    <property type="entry name" value="INTERLEUKIN-1 RECEPTOR-ASSOCIATED KINASE 4"/>
    <property type="match status" value="1"/>
</dbReference>
<dbReference type="SUPFAM" id="SSF56112">
    <property type="entry name" value="Protein kinase-like (PK-like)"/>
    <property type="match status" value="1"/>
</dbReference>
<reference evidence="2" key="1">
    <citation type="submission" date="2018-01" db="EMBL/GenBank/DDBJ databases">
        <authorList>
            <person name="Mao J.F."/>
        </authorList>
    </citation>
    <scope>NUCLEOTIDE SEQUENCE</scope>
    <source>
        <strain evidence="2">Huo1</strain>
        <tissue evidence="2">Leaf</tissue>
    </source>
</reference>